<gene>
    <name evidence="2" type="ORF">HARCEL1_05465</name>
</gene>
<dbReference type="InterPro" id="IPR053834">
    <property type="entry name" value="SAMP2_halobacteria"/>
</dbReference>
<dbReference type="Pfam" id="PF21965">
    <property type="entry name" value="SAMP2"/>
    <property type="match status" value="1"/>
</dbReference>
<dbReference type="InterPro" id="IPR016155">
    <property type="entry name" value="Mopterin_synth/thiamin_S_b"/>
</dbReference>
<dbReference type="KEGG" id="harc:HARCEL1_05465"/>
<dbReference type="Gene3D" id="4.10.410.50">
    <property type="match status" value="1"/>
</dbReference>
<dbReference type="Proteomes" id="UP000244727">
    <property type="component" value="Chromosome"/>
</dbReference>
<accession>A0A2R4X058</accession>
<dbReference type="NCBIfam" id="NF041919">
    <property type="entry name" value="SAMP2"/>
    <property type="match status" value="1"/>
</dbReference>
<name>A0A2R4X058_9EURY</name>
<dbReference type="InterPro" id="IPR053752">
    <property type="entry name" value="SAM_domain_containing"/>
</dbReference>
<organism evidence="2 3">
    <name type="scientific">Halococcoides cellulosivorans</name>
    <dbReference type="NCBI Taxonomy" id="1679096"/>
    <lineage>
        <taxon>Archaea</taxon>
        <taxon>Methanobacteriati</taxon>
        <taxon>Methanobacteriota</taxon>
        <taxon>Stenosarchaea group</taxon>
        <taxon>Halobacteria</taxon>
        <taxon>Halobacteriales</taxon>
        <taxon>Haloarculaceae</taxon>
        <taxon>Halococcoides</taxon>
    </lineage>
</organism>
<dbReference type="SUPFAM" id="SSF54285">
    <property type="entry name" value="MoaD/ThiS"/>
    <property type="match status" value="1"/>
</dbReference>
<dbReference type="EMBL" id="CP028858">
    <property type="protein sequence ID" value="AWB27190.1"/>
    <property type="molecule type" value="Genomic_DNA"/>
</dbReference>
<evidence type="ECO:0000256" key="1">
    <source>
        <dbReference type="SAM" id="MobiDB-lite"/>
    </source>
</evidence>
<dbReference type="GeneID" id="36511934"/>
<evidence type="ECO:0000313" key="3">
    <source>
        <dbReference type="Proteomes" id="UP000244727"/>
    </source>
</evidence>
<proteinExistence type="predicted"/>
<reference evidence="2 3" key="1">
    <citation type="submission" date="2018-04" db="EMBL/GenBank/DDBJ databases">
        <title>Halococcoides cellulosivorans gen. nov., sp. nov., an extremely halophilic cellulose-utilizing haloarchaeon from hypersaline lakes.</title>
        <authorList>
            <person name="Sorokin D.Y."/>
            <person name="Toshchakov S.V."/>
            <person name="Samarov N.I."/>
            <person name="Korzhenkov A."/>
            <person name="Kublanov I.V."/>
        </authorList>
    </citation>
    <scope>NUCLEOTIDE SEQUENCE [LARGE SCALE GENOMIC DNA]</scope>
    <source>
        <strain evidence="2 3">HArcel1</strain>
    </source>
</reference>
<keyword evidence="3" id="KW-1185">Reference proteome</keyword>
<dbReference type="InterPro" id="IPR053833">
    <property type="entry name" value="SAMP2"/>
</dbReference>
<protein>
    <submittedName>
        <fullName evidence="2">Small archaeal modifier protein 2</fullName>
    </submittedName>
</protein>
<evidence type="ECO:0000313" key="2">
    <source>
        <dbReference type="EMBL" id="AWB27190.1"/>
    </source>
</evidence>
<dbReference type="AlphaFoldDB" id="A0A2R4X058"/>
<feature type="region of interest" description="Disordered" evidence="1">
    <location>
        <begin position="1"/>
        <end position="20"/>
    </location>
</feature>
<dbReference type="RefSeq" id="WP_108381559.1">
    <property type="nucleotide sequence ID" value="NZ_CP028858.1"/>
</dbReference>
<sequence>MEVTVDVAGGPTHERSVPDDATFGDLVADLSVSVHQVALLVDGRPQPADAPIDADHVRVVRLIKGG</sequence>